<evidence type="ECO:0000256" key="1">
    <source>
        <dbReference type="ARBA" id="ARBA00022801"/>
    </source>
</evidence>
<dbReference type="STRING" id="1802270.A3C07_02440"/>
<dbReference type="InterPro" id="IPR003697">
    <property type="entry name" value="Maf-like"/>
</dbReference>
<protein>
    <recommendedName>
        <fullName evidence="4">Nucleotide PPase</fullName>
    </recommendedName>
</protein>
<dbReference type="AlphaFoldDB" id="A0A1G2KHB6"/>
<proteinExistence type="predicted"/>
<comment type="caution">
    <text evidence="2">The sequence shown here is derived from an EMBL/GenBank/DDBJ whole genome shotgun (WGS) entry which is preliminary data.</text>
</comment>
<organism evidence="2 3">
    <name type="scientific">Candidatus Sungbacteria bacterium RIFCSPHIGHO2_02_FULL_47_11</name>
    <dbReference type="NCBI Taxonomy" id="1802270"/>
    <lineage>
        <taxon>Bacteria</taxon>
        <taxon>Candidatus Sungiibacteriota</taxon>
    </lineage>
</organism>
<evidence type="ECO:0008006" key="4">
    <source>
        <dbReference type="Google" id="ProtNLM"/>
    </source>
</evidence>
<dbReference type="PANTHER" id="PTHR43213:SF4">
    <property type="entry name" value="7-METHYL-GTP PYROPHOSPHATASE"/>
    <property type="match status" value="1"/>
</dbReference>
<dbReference type="Pfam" id="PF02545">
    <property type="entry name" value="Maf"/>
    <property type="match status" value="1"/>
</dbReference>
<dbReference type="PANTHER" id="PTHR43213">
    <property type="entry name" value="BIFUNCTIONAL DTTP/UTP PYROPHOSPHATASE/METHYLTRANSFERASE PROTEIN-RELATED"/>
    <property type="match status" value="1"/>
</dbReference>
<evidence type="ECO:0000313" key="2">
    <source>
        <dbReference type="EMBL" id="OGZ98663.1"/>
    </source>
</evidence>
<evidence type="ECO:0000313" key="3">
    <source>
        <dbReference type="Proteomes" id="UP000179023"/>
    </source>
</evidence>
<dbReference type="InterPro" id="IPR029001">
    <property type="entry name" value="ITPase-like_fam"/>
</dbReference>
<dbReference type="EMBL" id="MHQI01000060">
    <property type="protein sequence ID" value="OGZ98663.1"/>
    <property type="molecule type" value="Genomic_DNA"/>
</dbReference>
<reference evidence="2 3" key="1">
    <citation type="journal article" date="2016" name="Nat. Commun.">
        <title>Thousands of microbial genomes shed light on interconnected biogeochemical processes in an aquifer system.</title>
        <authorList>
            <person name="Anantharaman K."/>
            <person name="Brown C.T."/>
            <person name="Hug L.A."/>
            <person name="Sharon I."/>
            <person name="Castelle C.J."/>
            <person name="Probst A.J."/>
            <person name="Thomas B.C."/>
            <person name="Singh A."/>
            <person name="Wilkins M.J."/>
            <person name="Karaoz U."/>
            <person name="Brodie E.L."/>
            <person name="Williams K.H."/>
            <person name="Hubbard S.S."/>
            <person name="Banfield J.F."/>
        </authorList>
    </citation>
    <scope>NUCLEOTIDE SEQUENCE [LARGE SCALE GENOMIC DNA]</scope>
</reference>
<dbReference type="Proteomes" id="UP000179023">
    <property type="component" value="Unassembled WGS sequence"/>
</dbReference>
<dbReference type="Gene3D" id="3.90.950.10">
    <property type="match status" value="1"/>
</dbReference>
<dbReference type="SUPFAM" id="SSF52972">
    <property type="entry name" value="ITPase-like"/>
    <property type="match status" value="1"/>
</dbReference>
<dbReference type="PIRSF" id="PIRSF006305">
    <property type="entry name" value="Maf"/>
    <property type="match status" value="1"/>
</dbReference>
<gene>
    <name evidence="2" type="ORF">A3C07_02440</name>
</gene>
<keyword evidence="1" id="KW-0378">Hydrolase</keyword>
<name>A0A1G2KHB6_9BACT</name>
<accession>A0A1G2KHB6</accession>
<dbReference type="GO" id="GO:0047429">
    <property type="term" value="F:nucleoside triphosphate diphosphatase activity"/>
    <property type="evidence" value="ECO:0007669"/>
    <property type="project" value="InterPro"/>
</dbReference>
<sequence length="164" mass="18034">MVVDIDEQAIRRSNPQELVSALANAKADALLLCISEPAILITADTVVLYENTVREKPRSEQEAREFLESYARNPVEVVSAIVVVNTGTKKRAEAAQYSRIRFKPSIVEAIDAHIANGNAMRGAGGFVFDDPILAPYIESFEGTIESTMGLDTEVLQELIHQVYV</sequence>